<feature type="region of interest" description="Disordered" evidence="1">
    <location>
        <begin position="93"/>
        <end position="119"/>
    </location>
</feature>
<gene>
    <name evidence="2" type="ORF">PCOR1329_LOCUS82574</name>
</gene>
<evidence type="ECO:0000313" key="2">
    <source>
        <dbReference type="EMBL" id="CAK0907604.1"/>
    </source>
</evidence>
<evidence type="ECO:0000256" key="1">
    <source>
        <dbReference type="SAM" id="MobiDB-lite"/>
    </source>
</evidence>
<sequence>MRIRGHLIAAVWHFKHGTTHPNASSRGCCQAPQRAAPEAWPGGKPLTLAELERWGGGGGGGGGAGRKAAAALHAAACGAVGSVAAGAGLPPRPTTGAAAAAGAGSAGQGAPLNDPVPPQGTAPVGTTACVSSWRYVDHIGAAVRAEPRIDGPRTEHAVAPGSIFGVSEERPGADGVLYLRLADGRGWLFDSVPGVGVLCARCADDGARAAPPGQAVEGDAPGDGEQCSGGGGQVADMPAFAPGDRVEYNSASLGWIPARVLQVNVDGTYNLDCKPWVRLERLRALAGQHARCHLAEAIPSLSSSAVAGSGMMQSRAVSLELFLSGTGMVIRVHTLAALQTSFSCSAFLRSVWVRLRLRHCLVQRSW</sequence>
<organism evidence="2 3">
    <name type="scientific">Prorocentrum cordatum</name>
    <dbReference type="NCBI Taxonomy" id="2364126"/>
    <lineage>
        <taxon>Eukaryota</taxon>
        <taxon>Sar</taxon>
        <taxon>Alveolata</taxon>
        <taxon>Dinophyceae</taxon>
        <taxon>Prorocentrales</taxon>
        <taxon>Prorocentraceae</taxon>
        <taxon>Prorocentrum</taxon>
    </lineage>
</organism>
<evidence type="ECO:0000313" key="3">
    <source>
        <dbReference type="Proteomes" id="UP001189429"/>
    </source>
</evidence>
<dbReference type="Proteomes" id="UP001189429">
    <property type="component" value="Unassembled WGS sequence"/>
</dbReference>
<reference evidence="2" key="1">
    <citation type="submission" date="2023-10" db="EMBL/GenBank/DDBJ databases">
        <authorList>
            <person name="Chen Y."/>
            <person name="Shah S."/>
            <person name="Dougan E. K."/>
            <person name="Thang M."/>
            <person name="Chan C."/>
        </authorList>
    </citation>
    <scope>NUCLEOTIDE SEQUENCE [LARGE SCALE GENOMIC DNA]</scope>
</reference>
<accession>A0ABN9Y7X4</accession>
<protein>
    <submittedName>
        <fullName evidence="2">Uncharacterized protein</fullName>
    </submittedName>
</protein>
<feature type="compositionally biased region" description="Low complexity" evidence="1">
    <location>
        <begin position="93"/>
        <end position="111"/>
    </location>
</feature>
<dbReference type="EMBL" id="CAUYUJ010021893">
    <property type="protein sequence ID" value="CAK0907604.1"/>
    <property type="molecule type" value="Genomic_DNA"/>
</dbReference>
<keyword evidence="3" id="KW-1185">Reference proteome</keyword>
<feature type="region of interest" description="Disordered" evidence="1">
    <location>
        <begin position="210"/>
        <end position="234"/>
    </location>
</feature>
<name>A0ABN9Y7X4_9DINO</name>
<comment type="caution">
    <text evidence="2">The sequence shown here is derived from an EMBL/GenBank/DDBJ whole genome shotgun (WGS) entry which is preliminary data.</text>
</comment>
<proteinExistence type="predicted"/>